<dbReference type="EMBL" id="BKCJ010170853">
    <property type="protein sequence ID" value="GEY34516.1"/>
    <property type="molecule type" value="Genomic_DNA"/>
</dbReference>
<organism evidence="5">
    <name type="scientific">Tanacetum cinerariifolium</name>
    <name type="common">Dalmatian daisy</name>
    <name type="synonym">Chrysanthemum cinerariifolium</name>
    <dbReference type="NCBI Taxonomy" id="118510"/>
    <lineage>
        <taxon>Eukaryota</taxon>
        <taxon>Viridiplantae</taxon>
        <taxon>Streptophyta</taxon>
        <taxon>Embryophyta</taxon>
        <taxon>Tracheophyta</taxon>
        <taxon>Spermatophyta</taxon>
        <taxon>Magnoliopsida</taxon>
        <taxon>eudicotyledons</taxon>
        <taxon>Gunneridae</taxon>
        <taxon>Pentapetalae</taxon>
        <taxon>asterids</taxon>
        <taxon>campanulids</taxon>
        <taxon>Asterales</taxon>
        <taxon>Asteraceae</taxon>
        <taxon>Asteroideae</taxon>
        <taxon>Anthemideae</taxon>
        <taxon>Anthemidinae</taxon>
        <taxon>Tanacetum</taxon>
    </lineage>
</organism>
<dbReference type="PANTHER" id="PTHR42648">
    <property type="entry name" value="TRANSPOSASE, PUTATIVE-RELATED"/>
    <property type="match status" value="1"/>
</dbReference>
<dbReference type="InterPro" id="IPR036397">
    <property type="entry name" value="RNaseH_sf"/>
</dbReference>
<dbReference type="InterPro" id="IPR039537">
    <property type="entry name" value="Retrotran_Ty1/copia-like"/>
</dbReference>
<dbReference type="InterPro" id="IPR054722">
    <property type="entry name" value="PolX-like_BBD"/>
</dbReference>
<dbReference type="GO" id="GO:0008233">
    <property type="term" value="F:peptidase activity"/>
    <property type="evidence" value="ECO:0007669"/>
    <property type="project" value="UniProtKB-KW"/>
</dbReference>
<dbReference type="InterPro" id="IPR025724">
    <property type="entry name" value="GAG-pre-integrase_dom"/>
</dbReference>
<dbReference type="PROSITE" id="PS50158">
    <property type="entry name" value="ZF_CCHC"/>
    <property type="match status" value="1"/>
</dbReference>
<feature type="region of interest" description="Disordered" evidence="3">
    <location>
        <begin position="1049"/>
        <end position="1071"/>
    </location>
</feature>
<evidence type="ECO:0000313" key="5">
    <source>
        <dbReference type="EMBL" id="GEY34516.1"/>
    </source>
</evidence>
<dbReference type="InterPro" id="IPR036875">
    <property type="entry name" value="Znf_CCHC_sf"/>
</dbReference>
<dbReference type="Pfam" id="PF25597">
    <property type="entry name" value="SH3_retrovirus"/>
    <property type="match status" value="1"/>
</dbReference>
<dbReference type="AlphaFoldDB" id="A0A699HK90"/>
<keyword evidence="1" id="KW-0378">Hydrolase</keyword>
<dbReference type="GO" id="GO:0006508">
    <property type="term" value="P:proteolysis"/>
    <property type="evidence" value="ECO:0007669"/>
    <property type="project" value="UniProtKB-KW"/>
</dbReference>
<dbReference type="PANTHER" id="PTHR42648:SF21">
    <property type="entry name" value="CYSTEINE-RICH RLK (RECEPTOR-LIKE PROTEIN KINASE) 8"/>
    <property type="match status" value="1"/>
</dbReference>
<sequence length="1156" mass="130758">MQTQTSNTLHNAIMEAGSKDRPPMLAPDTEVLISKGSPVTRTESQMETYKTVSQDIRDQLNVEVKAVQIILTGIDNDIYSIDGESLKSYYSRFYKMMNELIRNQCDVTNHQVNVQFLLQLQLEWKRIGNVAGARETVGSTVVQKSGIQCYNCKEFRHVARECQKPKQVKDAAYHRKKMLLYQELEVHYMYMAQLQEVSPDAADSGPIFDAEPLQKVSNDDHYNVFAIESAHPEQSKSVPDTYHIEQDAHNVIIDSLDMSYGREEIDQNDDDNDLANEHEVTNLQSDYLKLLEKCECLEKELSKSKTMSKSFESVQKHAINLELKLQQCKEKIKHDKSFKVNQSNDFCKEHEQYVKIQDLKAQFQDKGIIISKLKKLIEKLKGKAVDTKFEKSSVIRKPNAFKSQRPSILGKPTTFLNSLERNDLSKSNSVTQNNVSNDFSKPVTAQTLPPNKKSILKNMNVLAPRMYKLYTESNQARTSQLPQDSRKTNKHVSFSTGIIPTTIVSRPQLKSNPMGDSVMHNNSQGKKQDVEDHRRSVKFSKNKTSVTACNDSLNAKTLNVISVCATCDTCVLNDKHDMCVLNSVAKPLKKTVALESNQKPRNINRKLYERVSKTCSWWYPKFTPSGYKWKLKSDKENVNLNTSMPLRSLVEIVLYIIDSRCSKHMTGNLKLLINFVEKFLGMVKFENDQIAPILGYGDLVQGAVMIKRVYYVEGLNDNLFSVGQFCDADLEVAFRKSTCYIRDLKGNDLLTAASSQAWLWHRRLSHLNFDTINLLSKNDIVVGLPKLKFVKDHLYSSCELGKATRKSFHAKITLSSKRRLQLLRMNLCGPMRVASINGKRYVLVIVDDYSRYTWTHFLRSKDETPQVLINFLRLVQRGLKLKDGENLDKMKEKGDACIFVGYSTQSRAYKVFNKRTRVITESIHVNFDELPHMASDHVSSDPAREFVSKSSAVSTADAPNQRLQHTTPLNNHTTPAPTCHDITLAPTVTSTENMNQAETYAENDQVADNEFIKKNCTPPPPPATVPPLPETFPAKPNLLLTFQSIRSHTSRAATPQIHHNPPPLPPQRQPPPHCHVHHPVTLSTMTIYHVTTSPRCPHHQHHHSNTTTDTTAATFTIHGLWCVSFVNGSKGGVCLVVVDSSGSKGGVCLVLPGQQQ</sequence>
<feature type="region of interest" description="Disordered" evidence="3">
    <location>
        <begin position="936"/>
        <end position="979"/>
    </location>
</feature>
<feature type="compositionally biased region" description="Pro residues" evidence="3">
    <location>
        <begin position="1060"/>
        <end position="1071"/>
    </location>
</feature>
<reference evidence="5" key="1">
    <citation type="journal article" date="2019" name="Sci. Rep.">
        <title>Draft genome of Tanacetum cinerariifolium, the natural source of mosquito coil.</title>
        <authorList>
            <person name="Yamashiro T."/>
            <person name="Shiraishi A."/>
            <person name="Satake H."/>
            <person name="Nakayama K."/>
        </authorList>
    </citation>
    <scope>NUCLEOTIDE SEQUENCE</scope>
</reference>
<dbReference type="InterPro" id="IPR057670">
    <property type="entry name" value="SH3_retrovirus"/>
</dbReference>
<proteinExistence type="predicted"/>
<keyword evidence="2" id="KW-0863">Zinc-finger</keyword>
<dbReference type="GO" id="GO:0003676">
    <property type="term" value="F:nucleic acid binding"/>
    <property type="evidence" value="ECO:0007669"/>
    <property type="project" value="InterPro"/>
</dbReference>
<dbReference type="Pfam" id="PF22936">
    <property type="entry name" value="Pol_BBD"/>
    <property type="match status" value="1"/>
</dbReference>
<dbReference type="InterPro" id="IPR012337">
    <property type="entry name" value="RNaseH-like_sf"/>
</dbReference>
<keyword evidence="2" id="KW-0862">Zinc</keyword>
<feature type="compositionally biased region" description="Polar residues" evidence="3">
    <location>
        <begin position="948"/>
        <end position="976"/>
    </location>
</feature>
<evidence type="ECO:0000256" key="3">
    <source>
        <dbReference type="SAM" id="MobiDB-lite"/>
    </source>
</evidence>
<name>A0A699HK90_TANCI</name>
<comment type="caution">
    <text evidence="5">The sequence shown here is derived from an EMBL/GenBank/DDBJ whole genome shotgun (WGS) entry which is preliminary data.</text>
</comment>
<feature type="domain" description="CCHC-type" evidence="4">
    <location>
        <begin position="149"/>
        <end position="164"/>
    </location>
</feature>
<dbReference type="Pfam" id="PF13976">
    <property type="entry name" value="gag_pre-integrs"/>
    <property type="match status" value="1"/>
</dbReference>
<evidence type="ECO:0000256" key="2">
    <source>
        <dbReference type="PROSITE-ProRule" id="PRU00047"/>
    </source>
</evidence>
<dbReference type="SMART" id="SM00343">
    <property type="entry name" value="ZnF_C2HC"/>
    <property type="match status" value="1"/>
</dbReference>
<dbReference type="Gene3D" id="3.30.420.10">
    <property type="entry name" value="Ribonuclease H-like superfamily/Ribonuclease H"/>
    <property type="match status" value="1"/>
</dbReference>
<dbReference type="InterPro" id="IPR001878">
    <property type="entry name" value="Znf_CCHC"/>
</dbReference>
<evidence type="ECO:0000259" key="4">
    <source>
        <dbReference type="PROSITE" id="PS50158"/>
    </source>
</evidence>
<feature type="compositionally biased region" description="Basic and acidic residues" evidence="3">
    <location>
        <begin position="936"/>
        <end position="947"/>
    </location>
</feature>
<protein>
    <recommendedName>
        <fullName evidence="4">CCHC-type domain-containing protein</fullName>
    </recommendedName>
</protein>
<dbReference type="SUPFAM" id="SSF53098">
    <property type="entry name" value="Ribonuclease H-like"/>
    <property type="match status" value="1"/>
</dbReference>
<feature type="region of interest" description="Disordered" evidence="3">
    <location>
        <begin position="426"/>
        <end position="446"/>
    </location>
</feature>
<dbReference type="GO" id="GO:0008270">
    <property type="term" value="F:zinc ion binding"/>
    <property type="evidence" value="ECO:0007669"/>
    <property type="project" value="UniProtKB-KW"/>
</dbReference>
<gene>
    <name evidence="5" type="ORF">Tci_406490</name>
</gene>
<dbReference type="Gene3D" id="4.10.60.10">
    <property type="entry name" value="Zinc finger, CCHC-type"/>
    <property type="match status" value="1"/>
</dbReference>
<keyword evidence="1" id="KW-0645">Protease</keyword>
<evidence type="ECO:0000256" key="1">
    <source>
        <dbReference type="ARBA" id="ARBA00022670"/>
    </source>
</evidence>
<accession>A0A699HK90</accession>
<keyword evidence="2" id="KW-0479">Metal-binding</keyword>
<dbReference type="SUPFAM" id="SSF57756">
    <property type="entry name" value="Retrovirus zinc finger-like domains"/>
    <property type="match status" value="1"/>
</dbReference>